<organism evidence="1 2">
    <name type="scientific">Paramuricea clavata</name>
    <name type="common">Red gorgonian</name>
    <name type="synonym">Violescent sea-whip</name>
    <dbReference type="NCBI Taxonomy" id="317549"/>
    <lineage>
        <taxon>Eukaryota</taxon>
        <taxon>Metazoa</taxon>
        <taxon>Cnidaria</taxon>
        <taxon>Anthozoa</taxon>
        <taxon>Octocorallia</taxon>
        <taxon>Malacalcyonacea</taxon>
        <taxon>Plexauridae</taxon>
        <taxon>Paramuricea</taxon>
    </lineage>
</organism>
<feature type="non-terminal residue" evidence="1">
    <location>
        <position position="77"/>
    </location>
</feature>
<comment type="caution">
    <text evidence="1">The sequence shown here is derived from an EMBL/GenBank/DDBJ whole genome shotgun (WGS) entry which is preliminary data.</text>
</comment>
<proteinExistence type="predicted"/>
<accession>A0A6S7KSM1</accession>
<dbReference type="Proteomes" id="UP001152795">
    <property type="component" value="Unassembled WGS sequence"/>
</dbReference>
<keyword evidence="2" id="KW-1185">Reference proteome</keyword>
<gene>
    <name evidence="1" type="ORF">PACLA_8A067512</name>
</gene>
<sequence length="77" mass="8572">MLELAEQRLFLNGWPVKSGIALSSQQFRIAGELMVMSILQGGPAPNFLDSEVYAYISRTTLDPDKNTNIMNKNIAKN</sequence>
<dbReference type="OrthoDB" id="5983847at2759"/>
<protein>
    <submittedName>
        <fullName evidence="1">Uncharacterized protein</fullName>
    </submittedName>
</protein>
<dbReference type="AlphaFoldDB" id="A0A6S7KSM1"/>
<reference evidence="1" key="1">
    <citation type="submission" date="2020-04" db="EMBL/GenBank/DDBJ databases">
        <authorList>
            <person name="Alioto T."/>
            <person name="Alioto T."/>
            <person name="Gomez Garrido J."/>
        </authorList>
    </citation>
    <scope>NUCLEOTIDE SEQUENCE</scope>
    <source>
        <strain evidence="1">A484AB</strain>
    </source>
</reference>
<evidence type="ECO:0000313" key="1">
    <source>
        <dbReference type="EMBL" id="CAB4045170.1"/>
    </source>
</evidence>
<name>A0A6S7KSM1_PARCT</name>
<dbReference type="EMBL" id="CACRXK020037971">
    <property type="protein sequence ID" value="CAB4045170.1"/>
    <property type="molecule type" value="Genomic_DNA"/>
</dbReference>
<evidence type="ECO:0000313" key="2">
    <source>
        <dbReference type="Proteomes" id="UP001152795"/>
    </source>
</evidence>